<gene>
    <name evidence="2" type="ORF">DEBURN_LOCUS5460</name>
</gene>
<dbReference type="PROSITE" id="PS50942">
    <property type="entry name" value="ENTH"/>
    <property type="match status" value="1"/>
</dbReference>
<dbReference type="EMBL" id="CAJVPK010000488">
    <property type="protein sequence ID" value="CAG8516834.1"/>
    <property type="molecule type" value="Genomic_DNA"/>
</dbReference>
<dbReference type="GO" id="GO:0006900">
    <property type="term" value="P:vesicle budding from membrane"/>
    <property type="evidence" value="ECO:0007669"/>
    <property type="project" value="TreeGrafter"/>
</dbReference>
<sequence length="327" mass="36786">MEKAVRGATKSKRAAPKQKYLDALISATTHDDSLDLVLKCLNNRLKEHSWTVVFKSLIVIHILISQGIEQTKNIHSYAKYLEESIEVYRDLKINYISVLSENNGIGRLRNLTVAKGLLREVKIVQKQMNALLLCKFFLEAALSNEVTLYAFNLIVKDLISLFQAINEGVINVLEHYMEMSKIDARDALQIYKTFVKQTEKVVDFLGAAKGLSIISGMNLKHTLLFVNPYNPYNNLNNQYSAQSSINYGGGINPFSVNQPQAPQITFNQDTNPFHSNPFRRLSMSPGFQQIQDSSAIFQSSIDSNDVPHSLNQFQQHSMNNVSGGSLL</sequence>
<keyword evidence="3" id="KW-1185">Reference proteome</keyword>
<proteinExistence type="predicted"/>
<evidence type="ECO:0000259" key="1">
    <source>
        <dbReference type="PROSITE" id="PS50942"/>
    </source>
</evidence>
<dbReference type="PANTHER" id="PTHR22951">
    <property type="entry name" value="CLATHRIN ASSEMBLY PROTEIN"/>
    <property type="match status" value="1"/>
</dbReference>
<dbReference type="Gene3D" id="1.20.58.150">
    <property type="entry name" value="ANTH domain"/>
    <property type="match status" value="1"/>
</dbReference>
<feature type="domain" description="ENTH" evidence="1">
    <location>
        <begin position="1"/>
        <end position="142"/>
    </location>
</feature>
<name>A0A9N9A4W2_9GLOM</name>
<dbReference type="SUPFAM" id="SSF89009">
    <property type="entry name" value="GAT-like domain"/>
    <property type="match status" value="1"/>
</dbReference>
<dbReference type="InterPro" id="IPR011417">
    <property type="entry name" value="ANTH_dom"/>
</dbReference>
<evidence type="ECO:0000313" key="3">
    <source>
        <dbReference type="Proteomes" id="UP000789706"/>
    </source>
</evidence>
<protein>
    <submittedName>
        <fullName evidence="2">3507_t:CDS:1</fullName>
    </submittedName>
</protein>
<accession>A0A9N9A4W2</accession>
<dbReference type="Gene3D" id="1.25.40.90">
    <property type="match status" value="1"/>
</dbReference>
<dbReference type="GO" id="GO:0048268">
    <property type="term" value="P:clathrin coat assembly"/>
    <property type="evidence" value="ECO:0007669"/>
    <property type="project" value="InterPro"/>
</dbReference>
<dbReference type="OrthoDB" id="44015at2759"/>
<dbReference type="InterPro" id="IPR008942">
    <property type="entry name" value="ENTH_VHS"/>
</dbReference>
<dbReference type="AlphaFoldDB" id="A0A9N9A4W2"/>
<dbReference type="GO" id="GO:0030136">
    <property type="term" value="C:clathrin-coated vesicle"/>
    <property type="evidence" value="ECO:0007669"/>
    <property type="project" value="InterPro"/>
</dbReference>
<dbReference type="GO" id="GO:0032050">
    <property type="term" value="F:clathrin heavy chain binding"/>
    <property type="evidence" value="ECO:0007669"/>
    <property type="project" value="TreeGrafter"/>
</dbReference>
<dbReference type="SUPFAM" id="SSF48464">
    <property type="entry name" value="ENTH/VHS domain"/>
    <property type="match status" value="1"/>
</dbReference>
<evidence type="ECO:0000313" key="2">
    <source>
        <dbReference type="EMBL" id="CAG8516834.1"/>
    </source>
</evidence>
<comment type="caution">
    <text evidence="2">The sequence shown here is derived from an EMBL/GenBank/DDBJ whole genome shotgun (WGS) entry which is preliminary data.</text>
</comment>
<dbReference type="GO" id="GO:0005905">
    <property type="term" value="C:clathrin-coated pit"/>
    <property type="evidence" value="ECO:0007669"/>
    <property type="project" value="TreeGrafter"/>
</dbReference>
<organism evidence="2 3">
    <name type="scientific">Diversispora eburnea</name>
    <dbReference type="NCBI Taxonomy" id="1213867"/>
    <lineage>
        <taxon>Eukaryota</taxon>
        <taxon>Fungi</taxon>
        <taxon>Fungi incertae sedis</taxon>
        <taxon>Mucoromycota</taxon>
        <taxon>Glomeromycotina</taxon>
        <taxon>Glomeromycetes</taxon>
        <taxon>Diversisporales</taxon>
        <taxon>Diversisporaceae</taxon>
        <taxon>Diversispora</taxon>
    </lineage>
</organism>
<dbReference type="Pfam" id="PF07651">
    <property type="entry name" value="ANTH"/>
    <property type="match status" value="1"/>
</dbReference>
<dbReference type="SMART" id="SM00273">
    <property type="entry name" value="ENTH"/>
    <property type="match status" value="1"/>
</dbReference>
<dbReference type="InterPro" id="IPR014712">
    <property type="entry name" value="ANTH_dom_sf"/>
</dbReference>
<reference evidence="2" key="1">
    <citation type="submission" date="2021-06" db="EMBL/GenBank/DDBJ databases">
        <authorList>
            <person name="Kallberg Y."/>
            <person name="Tangrot J."/>
            <person name="Rosling A."/>
        </authorList>
    </citation>
    <scope>NUCLEOTIDE SEQUENCE</scope>
    <source>
        <strain evidence="2">AZ414A</strain>
    </source>
</reference>
<dbReference type="InterPro" id="IPR013809">
    <property type="entry name" value="ENTH"/>
</dbReference>
<dbReference type="GO" id="GO:0005545">
    <property type="term" value="F:1-phosphatidylinositol binding"/>
    <property type="evidence" value="ECO:0007669"/>
    <property type="project" value="InterPro"/>
</dbReference>
<dbReference type="InterPro" id="IPR045192">
    <property type="entry name" value="AP180-like"/>
</dbReference>
<dbReference type="GO" id="GO:0005546">
    <property type="term" value="F:phosphatidylinositol-4,5-bisphosphate binding"/>
    <property type="evidence" value="ECO:0007669"/>
    <property type="project" value="TreeGrafter"/>
</dbReference>
<dbReference type="GO" id="GO:0000149">
    <property type="term" value="F:SNARE binding"/>
    <property type="evidence" value="ECO:0007669"/>
    <property type="project" value="TreeGrafter"/>
</dbReference>
<dbReference type="Proteomes" id="UP000789706">
    <property type="component" value="Unassembled WGS sequence"/>
</dbReference>
<dbReference type="PANTHER" id="PTHR22951:SF5">
    <property type="entry name" value="PHOSPHATIDYLINOSITOL-BINDING CLATHRIN ASSEMBLY PROTEIN LAP"/>
    <property type="match status" value="1"/>
</dbReference>
<dbReference type="GO" id="GO:0072583">
    <property type="term" value="P:clathrin-dependent endocytosis"/>
    <property type="evidence" value="ECO:0007669"/>
    <property type="project" value="InterPro"/>
</dbReference>